<evidence type="ECO:0000313" key="1">
    <source>
        <dbReference type="EMBL" id="RGL97659.1"/>
    </source>
</evidence>
<comment type="caution">
    <text evidence="1">The sequence shown here is derived from an EMBL/GenBank/DDBJ whole genome shotgun (WGS) entry which is preliminary data.</text>
</comment>
<organism evidence="1 2">
    <name type="scientific">Hungatella hathewayi</name>
    <dbReference type="NCBI Taxonomy" id="154046"/>
    <lineage>
        <taxon>Bacteria</taxon>
        <taxon>Bacillati</taxon>
        <taxon>Bacillota</taxon>
        <taxon>Clostridia</taxon>
        <taxon>Lachnospirales</taxon>
        <taxon>Lachnospiraceae</taxon>
        <taxon>Hungatella</taxon>
    </lineage>
</organism>
<dbReference type="Proteomes" id="UP000261257">
    <property type="component" value="Unassembled WGS sequence"/>
</dbReference>
<reference evidence="1 2" key="1">
    <citation type="submission" date="2018-08" db="EMBL/GenBank/DDBJ databases">
        <title>A genome reference for cultivated species of the human gut microbiota.</title>
        <authorList>
            <person name="Zou Y."/>
            <person name="Xue W."/>
            <person name="Luo G."/>
        </authorList>
    </citation>
    <scope>NUCLEOTIDE SEQUENCE [LARGE SCALE GENOMIC DNA]</scope>
    <source>
        <strain evidence="1 2">TF05-11AC</strain>
    </source>
</reference>
<gene>
    <name evidence="1" type="ORF">DXC39_24975</name>
</gene>
<dbReference type="RefSeq" id="WP_117624598.1">
    <property type="nucleotide sequence ID" value="NZ_CAUFPL010000119.1"/>
</dbReference>
<accession>A0A3E4TXX4</accession>
<dbReference type="EMBL" id="QSSQ01000036">
    <property type="protein sequence ID" value="RGL97659.1"/>
    <property type="molecule type" value="Genomic_DNA"/>
</dbReference>
<evidence type="ECO:0000313" key="2">
    <source>
        <dbReference type="Proteomes" id="UP000261257"/>
    </source>
</evidence>
<evidence type="ECO:0008006" key="3">
    <source>
        <dbReference type="Google" id="ProtNLM"/>
    </source>
</evidence>
<name>A0A3E4TXX4_9FIRM</name>
<dbReference type="AlphaFoldDB" id="A0A3E4TXX4"/>
<sequence>MDNMAKKVMNDMMENYIDEFMATYGFYRRGKSLNYSRKINDTKQQIEMIFHIKPSYQSGAIMHIYPWMSVYFPKVNELAIQMINDINLVAGLDRSTIRQPIQISTDSERWMLMHEDDCKSLAEQICEFLKTYTMPLLYSLEKISDFIQIFEKEDKRVMMGDAQYVFIIAAYVLQSEYEKAKVVLEERFGKAGPRRRYASLFTYLDTLWPGL</sequence>
<protein>
    <recommendedName>
        <fullName evidence="3">DUF4304 domain-containing protein</fullName>
    </recommendedName>
</protein>
<proteinExistence type="predicted"/>